<evidence type="ECO:0000259" key="3">
    <source>
        <dbReference type="PROSITE" id="PS51186"/>
    </source>
</evidence>
<evidence type="ECO:0000256" key="2">
    <source>
        <dbReference type="ARBA" id="ARBA00023315"/>
    </source>
</evidence>
<accession>A0A0E3ZIE4</accession>
<evidence type="ECO:0000313" key="4">
    <source>
        <dbReference type="EMBL" id="AKD04605.1"/>
    </source>
</evidence>
<dbReference type="Pfam" id="PF13508">
    <property type="entry name" value="Acetyltransf_7"/>
    <property type="match status" value="1"/>
</dbReference>
<dbReference type="STRING" id="400092.PKOR_17775"/>
<gene>
    <name evidence="4" type="ORF">PKOR_17775</name>
</gene>
<dbReference type="HOGENOM" id="CLU_142799_0_0_10"/>
<sequence>MAENNGVSYHTYTPNQHEELNRDEVLDFLFEHLDEYGDQRQDIAKCMDYALSDAEGKGGAVHVARENGKVVGALILNNTGMSGYIPENILVYVAVHGSTRGKGVGKQLVQMAIDNSQGSIALHVEPQNPARHLYEKVGFTNKYLEYRLIR</sequence>
<dbReference type="Proteomes" id="UP000033109">
    <property type="component" value="Chromosome"/>
</dbReference>
<keyword evidence="1 4" id="KW-0808">Transferase</keyword>
<dbReference type="InterPro" id="IPR016181">
    <property type="entry name" value="Acyl_CoA_acyltransferase"/>
</dbReference>
<dbReference type="EMBL" id="CP009621">
    <property type="protein sequence ID" value="AKD04605.1"/>
    <property type="molecule type" value="Genomic_DNA"/>
</dbReference>
<keyword evidence="2" id="KW-0012">Acyltransferase</keyword>
<protein>
    <submittedName>
        <fullName evidence="4">GNAT family acetyltransferase</fullName>
    </submittedName>
</protein>
<dbReference type="PANTHER" id="PTHR43420">
    <property type="entry name" value="ACETYLTRANSFERASE"/>
    <property type="match status" value="1"/>
</dbReference>
<evidence type="ECO:0000313" key="5">
    <source>
        <dbReference type="Proteomes" id="UP000033109"/>
    </source>
</evidence>
<dbReference type="PROSITE" id="PS51186">
    <property type="entry name" value="GNAT"/>
    <property type="match status" value="1"/>
</dbReference>
<proteinExistence type="predicted"/>
<evidence type="ECO:0000256" key="1">
    <source>
        <dbReference type="ARBA" id="ARBA00022679"/>
    </source>
</evidence>
<keyword evidence="5" id="KW-1185">Reference proteome</keyword>
<dbReference type="InterPro" id="IPR050680">
    <property type="entry name" value="YpeA/RimI_acetyltransf"/>
</dbReference>
<dbReference type="CDD" id="cd04301">
    <property type="entry name" value="NAT_SF"/>
    <property type="match status" value="1"/>
</dbReference>
<feature type="domain" description="N-acetyltransferase" evidence="3">
    <location>
        <begin position="7"/>
        <end position="150"/>
    </location>
</feature>
<dbReference type="GO" id="GO:0016747">
    <property type="term" value="F:acyltransferase activity, transferring groups other than amino-acyl groups"/>
    <property type="evidence" value="ECO:0007669"/>
    <property type="project" value="InterPro"/>
</dbReference>
<dbReference type="Gene3D" id="3.40.630.30">
    <property type="match status" value="1"/>
</dbReference>
<organism evidence="4 5">
    <name type="scientific">Pontibacter korlensis</name>
    <dbReference type="NCBI Taxonomy" id="400092"/>
    <lineage>
        <taxon>Bacteria</taxon>
        <taxon>Pseudomonadati</taxon>
        <taxon>Bacteroidota</taxon>
        <taxon>Cytophagia</taxon>
        <taxon>Cytophagales</taxon>
        <taxon>Hymenobacteraceae</taxon>
        <taxon>Pontibacter</taxon>
    </lineage>
</organism>
<reference evidence="4 5" key="1">
    <citation type="journal article" date="2015" name="Sci. Rep.">
        <title>Unraveling adaptation of Pontibacter korlensis to radiation and infertility in desert through complete genome and comparative transcriptomic analysis.</title>
        <authorList>
            <person name="Dai J."/>
            <person name="Dai W."/>
            <person name="Qiu C."/>
            <person name="Yang Z."/>
            <person name="Zhang Y."/>
            <person name="Zhou M."/>
            <person name="Zhang L."/>
            <person name="Fang C."/>
            <person name="Gao Q."/>
            <person name="Yang Q."/>
            <person name="Li X."/>
            <person name="Wang Z."/>
            <person name="Wang Z."/>
            <person name="Jia Z."/>
            <person name="Chen X."/>
        </authorList>
    </citation>
    <scope>NUCLEOTIDE SEQUENCE [LARGE SCALE GENOMIC DNA]</scope>
    <source>
        <strain evidence="4 5">X14-1T</strain>
    </source>
</reference>
<dbReference type="KEGG" id="pko:PKOR_17775"/>
<dbReference type="RefSeq" id="WP_046312471.1">
    <property type="nucleotide sequence ID" value="NZ_CBCSCY010000013.1"/>
</dbReference>
<dbReference type="InterPro" id="IPR000182">
    <property type="entry name" value="GNAT_dom"/>
</dbReference>
<dbReference type="PATRIC" id="fig|400092.3.peg.3898"/>
<dbReference type="AlphaFoldDB" id="A0A0E3ZIE4"/>
<dbReference type="OrthoDB" id="7585366at2"/>
<dbReference type="SUPFAM" id="SSF55729">
    <property type="entry name" value="Acyl-CoA N-acyltransferases (Nat)"/>
    <property type="match status" value="1"/>
</dbReference>
<name>A0A0E3ZIE4_9BACT</name>